<dbReference type="AlphaFoldDB" id="A0A8R1IEX2"/>
<dbReference type="InterPro" id="IPR002557">
    <property type="entry name" value="Chitin-bd_dom"/>
</dbReference>
<dbReference type="SUPFAM" id="SSF57625">
    <property type="entry name" value="Invertebrate chitin-binding proteins"/>
    <property type="match status" value="1"/>
</dbReference>
<evidence type="ECO:0000256" key="5">
    <source>
        <dbReference type="ARBA" id="ARBA00023157"/>
    </source>
</evidence>
<dbReference type="InterPro" id="IPR036508">
    <property type="entry name" value="Chitin-bd_dom_sf"/>
</dbReference>
<dbReference type="PANTHER" id="PTHR23301:SF0">
    <property type="entry name" value="CHITIN-BINDING TYPE-2 DOMAIN-CONTAINING PROTEIN-RELATED"/>
    <property type="match status" value="1"/>
</dbReference>
<reference evidence="10" key="2">
    <citation type="submission" date="2022-06" db="UniProtKB">
        <authorList>
            <consortium name="EnsemblMetazoa"/>
        </authorList>
    </citation>
    <scope>IDENTIFICATION</scope>
    <source>
        <strain evidence="10">DF5081</strain>
    </source>
</reference>
<sequence length="204" mass="21676">MVRLLIFFGAVLAFAAAAPIVGEYENYSQESTTTVESSAYGSGSGDDVVVDDGFSSGADSVAIDTDCFNKEDGLYTIGGCSPQFLTCSGGIARVMDCPADLVYDHRIVACEYPTNVPECSGSAPQDIASTTEQPEEYTTVAEETTTITEETTTTEYVQAELSTTPYAEKAVTRAAAERNCIGQEDGFYSYGVCSDHYTACSNGY</sequence>
<dbReference type="EnsemblMetazoa" id="CJA34701.1">
    <property type="protein sequence ID" value="CJA34701.1"/>
    <property type="gene ID" value="WBGene00210548"/>
</dbReference>
<keyword evidence="11" id="KW-1185">Reference proteome</keyword>
<evidence type="ECO:0000256" key="2">
    <source>
        <dbReference type="ARBA" id="ARBA00022669"/>
    </source>
</evidence>
<dbReference type="InterPro" id="IPR051940">
    <property type="entry name" value="Chitin_bind-dev_reg"/>
</dbReference>
<dbReference type="GO" id="GO:0008061">
    <property type="term" value="F:chitin binding"/>
    <property type="evidence" value="ECO:0007669"/>
    <property type="project" value="UniProtKB-KW"/>
</dbReference>
<feature type="chain" id="PRO_5035842824" evidence="8">
    <location>
        <begin position="18"/>
        <end position="204"/>
    </location>
</feature>
<keyword evidence="2" id="KW-0147">Chitin-binding</keyword>
<evidence type="ECO:0000256" key="7">
    <source>
        <dbReference type="SAM" id="MobiDB-lite"/>
    </source>
</evidence>
<dbReference type="Proteomes" id="UP000005237">
    <property type="component" value="Unassembled WGS sequence"/>
</dbReference>
<evidence type="ECO:0000256" key="3">
    <source>
        <dbReference type="ARBA" id="ARBA00022729"/>
    </source>
</evidence>
<keyword evidence="3 8" id="KW-0732">Signal</keyword>
<organism evidence="10 11">
    <name type="scientific">Caenorhabditis japonica</name>
    <dbReference type="NCBI Taxonomy" id="281687"/>
    <lineage>
        <taxon>Eukaryota</taxon>
        <taxon>Metazoa</taxon>
        <taxon>Ecdysozoa</taxon>
        <taxon>Nematoda</taxon>
        <taxon>Chromadorea</taxon>
        <taxon>Rhabditida</taxon>
        <taxon>Rhabditina</taxon>
        <taxon>Rhabditomorpha</taxon>
        <taxon>Rhabditoidea</taxon>
        <taxon>Rhabditidae</taxon>
        <taxon>Peloderinae</taxon>
        <taxon>Caenorhabditis</taxon>
    </lineage>
</organism>
<evidence type="ECO:0000256" key="6">
    <source>
        <dbReference type="ARBA" id="ARBA00023180"/>
    </source>
</evidence>
<evidence type="ECO:0000313" key="10">
    <source>
        <dbReference type="EnsemblMetazoa" id="CJA34701.1"/>
    </source>
</evidence>
<dbReference type="FunFam" id="2.170.140.10:FF:000009">
    <property type="entry name" value="Chondroitin proteoglycan 1"/>
    <property type="match status" value="1"/>
</dbReference>
<keyword evidence="1" id="KW-0217">Developmental protein</keyword>
<dbReference type="PANTHER" id="PTHR23301">
    <property type="entry name" value="CHITIN BINDING PERITROPHIN-A"/>
    <property type="match status" value="1"/>
</dbReference>
<evidence type="ECO:0000256" key="4">
    <source>
        <dbReference type="ARBA" id="ARBA00022737"/>
    </source>
</evidence>
<dbReference type="Pfam" id="PF01607">
    <property type="entry name" value="CBM_14"/>
    <property type="match status" value="1"/>
</dbReference>
<accession>A0A8R1IEX2</accession>
<evidence type="ECO:0000313" key="11">
    <source>
        <dbReference type="Proteomes" id="UP000005237"/>
    </source>
</evidence>
<dbReference type="Gene3D" id="2.170.140.10">
    <property type="entry name" value="Chitin binding domain"/>
    <property type="match status" value="1"/>
</dbReference>
<reference evidence="11" key="1">
    <citation type="submission" date="2010-08" db="EMBL/GenBank/DDBJ databases">
        <authorList>
            <consortium name="Caenorhabditis japonica Sequencing Consortium"/>
            <person name="Wilson R.K."/>
        </authorList>
    </citation>
    <scope>NUCLEOTIDE SEQUENCE [LARGE SCALE GENOMIC DNA]</scope>
    <source>
        <strain evidence="11">DF5081</strain>
    </source>
</reference>
<feature type="compositionally biased region" description="Low complexity" evidence="7">
    <location>
        <begin position="136"/>
        <end position="145"/>
    </location>
</feature>
<keyword evidence="5" id="KW-1015">Disulfide bond</keyword>
<name>A0A8R1IEX2_CAEJA</name>
<protein>
    <submittedName>
        <fullName evidence="10">Chitin-binding type-2 domain-containing protein</fullName>
    </submittedName>
</protein>
<evidence type="ECO:0000256" key="1">
    <source>
        <dbReference type="ARBA" id="ARBA00022473"/>
    </source>
</evidence>
<evidence type="ECO:0000256" key="8">
    <source>
        <dbReference type="SAM" id="SignalP"/>
    </source>
</evidence>
<keyword evidence="6" id="KW-0325">Glycoprotein</keyword>
<dbReference type="PROSITE" id="PS50940">
    <property type="entry name" value="CHIT_BIND_II"/>
    <property type="match status" value="1"/>
</dbReference>
<dbReference type="SMART" id="SM00494">
    <property type="entry name" value="ChtBD2"/>
    <property type="match status" value="1"/>
</dbReference>
<feature type="signal peptide" evidence="8">
    <location>
        <begin position="1"/>
        <end position="17"/>
    </location>
</feature>
<dbReference type="GO" id="GO:0005576">
    <property type="term" value="C:extracellular region"/>
    <property type="evidence" value="ECO:0007669"/>
    <property type="project" value="InterPro"/>
</dbReference>
<evidence type="ECO:0000259" key="9">
    <source>
        <dbReference type="PROSITE" id="PS50940"/>
    </source>
</evidence>
<feature type="region of interest" description="Disordered" evidence="7">
    <location>
        <begin position="121"/>
        <end position="145"/>
    </location>
</feature>
<keyword evidence="4" id="KW-0677">Repeat</keyword>
<feature type="domain" description="Chitin-binding type-2" evidence="9">
    <location>
        <begin position="64"/>
        <end position="121"/>
    </location>
</feature>
<proteinExistence type="predicted"/>